<name>A0A2W2ESV6_9ACTN</name>
<organism evidence="4 5">
    <name type="scientific">Nonomuraea aridisoli</name>
    <dbReference type="NCBI Taxonomy" id="2070368"/>
    <lineage>
        <taxon>Bacteria</taxon>
        <taxon>Bacillati</taxon>
        <taxon>Actinomycetota</taxon>
        <taxon>Actinomycetes</taxon>
        <taxon>Streptosporangiales</taxon>
        <taxon>Streptosporangiaceae</taxon>
        <taxon>Nonomuraea</taxon>
    </lineage>
</organism>
<dbReference type="AlphaFoldDB" id="A0A2W2ESV6"/>
<dbReference type="SUPFAM" id="SSF55347">
    <property type="entry name" value="Glyceraldehyde-3-phosphate dehydrogenase-like, C-terminal domain"/>
    <property type="match status" value="1"/>
</dbReference>
<dbReference type="Pfam" id="PF22725">
    <property type="entry name" value="GFO_IDH_MocA_C3"/>
    <property type="match status" value="1"/>
</dbReference>
<dbReference type="RefSeq" id="WP_111179005.1">
    <property type="nucleotide sequence ID" value="NZ_POUD01000037.1"/>
</dbReference>
<keyword evidence="5" id="KW-1185">Reference proteome</keyword>
<dbReference type="PANTHER" id="PTHR43818">
    <property type="entry name" value="BCDNA.GH03377"/>
    <property type="match status" value="1"/>
</dbReference>
<comment type="caution">
    <text evidence="4">The sequence shown here is derived from an EMBL/GenBank/DDBJ whole genome shotgun (WGS) entry which is preliminary data.</text>
</comment>
<dbReference type="Pfam" id="PF01408">
    <property type="entry name" value="GFO_IDH_MocA"/>
    <property type="match status" value="1"/>
</dbReference>
<feature type="domain" description="Gfo/Idh/MocA-like oxidoreductase N-terminal" evidence="2">
    <location>
        <begin position="5"/>
        <end position="121"/>
    </location>
</feature>
<evidence type="ECO:0000259" key="2">
    <source>
        <dbReference type="Pfam" id="PF01408"/>
    </source>
</evidence>
<evidence type="ECO:0000313" key="5">
    <source>
        <dbReference type="Proteomes" id="UP000249304"/>
    </source>
</evidence>
<dbReference type="SUPFAM" id="SSF51735">
    <property type="entry name" value="NAD(P)-binding Rossmann-fold domains"/>
    <property type="match status" value="1"/>
</dbReference>
<dbReference type="Proteomes" id="UP000249304">
    <property type="component" value="Unassembled WGS sequence"/>
</dbReference>
<sequence>MAPVKVVLAGAQGHGQHHLRNLRRLTGLGVAELAGICDLRPVEVDFAAPLQSSDLGELVEKTGAQVTIVCTPIHTHADLAVAALRAGSHVLLEKPPAATPEAHRRIAEAAAETGRACQVGFQSLGSAAVPALRELIAGGSLGKVRGIGGAGAWVRPSAYFTRSPWAGRRRLDGVDVVDGALTNPFAHAVATALALADGPITEIETELYHAFPIESDDTSCVRIRLADGLVITIAVTLCAKERHEPYLVVHGERGTATLVYTEDRLTVELADGSRTTTVHERTDLLENLIDHVRTGADLLVPLAATETFTQVLDAVRLAPEPVPIPERHQVVEQDAAGEVVGRLLPGVAELTARSARELALYSELGAPWTRVELLVAGAPVAAYEWRPDLPATDSPRPYLHDVRTLGGVAVTEVRPPDHVHHLGAGVAIADLGGVNFWGGRTYVKDRGPTWLDDHGMQRHVAFTRLADDGFTEHLEWLGPGGRPIAREERTVVARPFGEAWALDFAFTLTNLTGAPLTVRSSATKGRPGAGYGGFFWRAPGTSTDRVTLPGDERAVHGSRGPWVAMSGTTPRGRDWTLVFVQADGDPWFVRAAEYPGVGQALAWDAPLVVETTLTRRVVTVVADGRLGEEEVSALAANVRL</sequence>
<dbReference type="EMBL" id="POUD01000037">
    <property type="protein sequence ID" value="PZG19545.1"/>
    <property type="molecule type" value="Genomic_DNA"/>
</dbReference>
<dbReference type="Gene3D" id="3.40.50.720">
    <property type="entry name" value="NAD(P)-binding Rossmann-like Domain"/>
    <property type="match status" value="1"/>
</dbReference>
<dbReference type="InterPro" id="IPR029475">
    <property type="entry name" value="DUF6807"/>
</dbReference>
<dbReference type="GO" id="GO:0000166">
    <property type="term" value="F:nucleotide binding"/>
    <property type="evidence" value="ECO:0007669"/>
    <property type="project" value="InterPro"/>
</dbReference>
<dbReference type="InterPro" id="IPR055170">
    <property type="entry name" value="GFO_IDH_MocA-like_dom"/>
</dbReference>
<protein>
    <submittedName>
        <fullName evidence="4">Dehydrogenase</fullName>
    </submittedName>
</protein>
<accession>A0A2W2ESV6</accession>
<dbReference type="GO" id="GO:0016491">
    <property type="term" value="F:oxidoreductase activity"/>
    <property type="evidence" value="ECO:0007669"/>
    <property type="project" value="UniProtKB-KW"/>
</dbReference>
<proteinExistence type="predicted"/>
<evidence type="ECO:0000259" key="3">
    <source>
        <dbReference type="Pfam" id="PF22725"/>
    </source>
</evidence>
<dbReference type="InterPro" id="IPR000683">
    <property type="entry name" value="Gfo/Idh/MocA-like_OxRdtase_N"/>
</dbReference>
<evidence type="ECO:0000256" key="1">
    <source>
        <dbReference type="ARBA" id="ARBA00023002"/>
    </source>
</evidence>
<dbReference type="InterPro" id="IPR050463">
    <property type="entry name" value="Gfo/Idh/MocA_oxidrdct_glycsds"/>
</dbReference>
<evidence type="ECO:0000313" key="4">
    <source>
        <dbReference type="EMBL" id="PZG19545.1"/>
    </source>
</evidence>
<dbReference type="InterPro" id="IPR036291">
    <property type="entry name" value="NAD(P)-bd_dom_sf"/>
</dbReference>
<dbReference type="OrthoDB" id="9812981at2"/>
<reference evidence="4 5" key="1">
    <citation type="submission" date="2018-01" db="EMBL/GenBank/DDBJ databases">
        <title>Draft genome sequence of Nonomuraea sp. KC333.</title>
        <authorList>
            <person name="Sahin N."/>
            <person name="Saygin H."/>
            <person name="Ay H."/>
        </authorList>
    </citation>
    <scope>NUCLEOTIDE SEQUENCE [LARGE SCALE GENOMIC DNA]</scope>
    <source>
        <strain evidence="4 5">KC333</strain>
    </source>
</reference>
<gene>
    <name evidence="4" type="ORF">C1J01_11910</name>
</gene>
<keyword evidence="1" id="KW-0560">Oxidoreductase</keyword>
<dbReference type="Gene3D" id="3.30.360.10">
    <property type="entry name" value="Dihydrodipicolinate Reductase, domain 2"/>
    <property type="match status" value="1"/>
</dbReference>
<feature type="domain" description="GFO/IDH/MocA-like oxidoreductase" evidence="3">
    <location>
        <begin position="131"/>
        <end position="256"/>
    </location>
</feature>
<dbReference type="Pfam" id="PF14100">
    <property type="entry name" value="DUF6807"/>
    <property type="match status" value="1"/>
</dbReference>
<dbReference type="PANTHER" id="PTHR43818:SF11">
    <property type="entry name" value="BCDNA.GH03377"/>
    <property type="match status" value="1"/>
</dbReference>